<dbReference type="EMBL" id="CP053892">
    <property type="protein sequence ID" value="QKG26822.1"/>
    <property type="molecule type" value="Genomic_DNA"/>
</dbReference>
<reference evidence="4 5" key="1">
    <citation type="submission" date="2020-05" db="EMBL/GenBank/DDBJ databases">
        <title>Actinomadura verrucosospora NRRL-B18236 (PFL_A860) Genome sequencing and assembly.</title>
        <authorList>
            <person name="Samborskyy M."/>
        </authorList>
    </citation>
    <scope>NUCLEOTIDE SEQUENCE [LARGE SCALE GENOMIC DNA]</scope>
    <source>
        <strain evidence="4 5">NRRL:B18236</strain>
    </source>
</reference>
<sequence length="444" mass="46842">MRAPGHATEPGCGTEPGRSGRDAPDELDAPDGDVRAALAGALREAVPAIVAETVEEVRRDVAEYAAPACRDALELAAGCTLGAFAGLVARPGPPPADLLGLFQRIGAAEVQEGRPASALQNAANVATRVVVRHLSRVADALDAEVPPGLYGQVVSALFPLLNALTVAVAQGRAEAARDPAVLLLRRRRALLDALLARPATEPRRIAGLAREAGWPLPRRAAAVALAPGTGPSRSRVLPPQVLDGRHLAEPCLIVPDPRDPAHRRALEPLLADLASAVGPAVEPAALGRSLAWARQALALALDGTLGGVLDGEPPGDPPGRGPVIAADHAPTLVVLRHRDLVEHSARRRLNPLLKIRPNRRTQYARTLQAVLECGFNASAAAVRLRVHPQTVRLRMRKLDELFGAEIHDPSLHVELLMALRLWLATTRPGGQPDWFRNGPASAPA</sequence>
<keyword evidence="5" id="KW-1185">Reference proteome</keyword>
<evidence type="ECO:0000256" key="1">
    <source>
        <dbReference type="SAM" id="MobiDB-lite"/>
    </source>
</evidence>
<protein>
    <submittedName>
        <fullName evidence="4">PucR family transcriptional regulator</fullName>
    </submittedName>
</protein>
<dbReference type="Gene3D" id="1.10.10.2840">
    <property type="entry name" value="PucR C-terminal helix-turn-helix domain"/>
    <property type="match status" value="1"/>
</dbReference>
<dbReference type="Pfam" id="PF13556">
    <property type="entry name" value="HTH_30"/>
    <property type="match status" value="1"/>
</dbReference>
<organism evidence="4 5">
    <name type="scientific">Actinomadura verrucosospora</name>
    <dbReference type="NCBI Taxonomy" id="46165"/>
    <lineage>
        <taxon>Bacteria</taxon>
        <taxon>Bacillati</taxon>
        <taxon>Actinomycetota</taxon>
        <taxon>Actinomycetes</taxon>
        <taxon>Streptosporangiales</taxon>
        <taxon>Thermomonosporaceae</taxon>
        <taxon>Actinomadura</taxon>
    </lineage>
</organism>
<dbReference type="AlphaFoldDB" id="A0A7D3ZUK5"/>
<evidence type="ECO:0000259" key="2">
    <source>
        <dbReference type="Pfam" id="PF13556"/>
    </source>
</evidence>
<evidence type="ECO:0000313" key="4">
    <source>
        <dbReference type="EMBL" id="QKG26822.1"/>
    </source>
</evidence>
<accession>A0A7D3ZUK5</accession>
<dbReference type="Proteomes" id="UP000501240">
    <property type="component" value="Chromosome"/>
</dbReference>
<dbReference type="PANTHER" id="PTHR33744">
    <property type="entry name" value="CARBOHYDRATE DIACID REGULATOR"/>
    <property type="match status" value="1"/>
</dbReference>
<dbReference type="InterPro" id="IPR051448">
    <property type="entry name" value="CdaR-like_regulators"/>
</dbReference>
<dbReference type="InterPro" id="IPR042070">
    <property type="entry name" value="PucR_C-HTH_sf"/>
</dbReference>
<evidence type="ECO:0000313" key="5">
    <source>
        <dbReference type="Proteomes" id="UP000501240"/>
    </source>
</evidence>
<evidence type="ECO:0000259" key="3">
    <source>
        <dbReference type="Pfam" id="PF25906"/>
    </source>
</evidence>
<proteinExistence type="predicted"/>
<dbReference type="RefSeq" id="WP_173100205.1">
    <property type="nucleotide sequence ID" value="NZ_CP053892.1"/>
</dbReference>
<feature type="domain" description="PucR-like N-terminal" evidence="3">
    <location>
        <begin position="36"/>
        <end position="195"/>
    </location>
</feature>
<dbReference type="InterPro" id="IPR058663">
    <property type="entry name" value="PucR-like_N"/>
</dbReference>
<dbReference type="InterPro" id="IPR025736">
    <property type="entry name" value="PucR_C-HTH_dom"/>
</dbReference>
<gene>
    <name evidence="4" type="ORF">ACTIVE_8475</name>
</gene>
<dbReference type="PANTHER" id="PTHR33744:SF1">
    <property type="entry name" value="DNA-BINDING TRANSCRIPTIONAL ACTIVATOR ADER"/>
    <property type="match status" value="1"/>
</dbReference>
<feature type="domain" description="PucR C-terminal helix-turn-helix" evidence="2">
    <location>
        <begin position="364"/>
        <end position="421"/>
    </location>
</feature>
<name>A0A7D3ZUK5_ACTVE</name>
<dbReference type="Pfam" id="PF25906">
    <property type="entry name" value="PucR-like_N"/>
    <property type="match status" value="1"/>
</dbReference>
<feature type="region of interest" description="Disordered" evidence="1">
    <location>
        <begin position="1"/>
        <end position="31"/>
    </location>
</feature>